<protein>
    <recommendedName>
        <fullName evidence="4">Lipopolysaccharide biosynthesis protein</fullName>
    </recommendedName>
</protein>
<evidence type="ECO:0008006" key="4">
    <source>
        <dbReference type="Google" id="ProtNLM"/>
    </source>
</evidence>
<keyword evidence="1" id="KW-0472">Membrane</keyword>
<keyword evidence="3" id="KW-1185">Reference proteome</keyword>
<keyword evidence="1" id="KW-1133">Transmembrane helix</keyword>
<name>A0A4Q1C265_9BACT</name>
<evidence type="ECO:0000313" key="2">
    <source>
        <dbReference type="EMBL" id="RXK52256.1"/>
    </source>
</evidence>
<sequence>MAELRSDQFSFKRLLLKCFLLIPFIKMHRKKLLIGALIGFVAGISVEIFRSQNKIYKAQIVFVMDSEGSAGGGLADIASSLGLGSFAANNSLFSGENFKELLKTKALFRKAMLTRVKFGNKEDLFANFFLQKADLRTHEWSDLPDDFFTYRFKITDPSQANEQDRNIMNAIYEYLKGNTVISNENPKSTFLTMTVETRNDTLSYTWSKLYLKTVTDFYIQTKTKKSKELLVIMDKRVDSLRSALYYTQGKLANYNDQNQQIIFQRARITAERLQMNTSQLQSMYFEAVRNFDNLKFSLIKESPLFTIISDSELPTKIEVYFWGPITLVAMVIGMLITSLLIYIRSVYKELMA</sequence>
<feature type="transmembrane region" description="Helical" evidence="1">
    <location>
        <begin position="319"/>
        <end position="343"/>
    </location>
</feature>
<proteinExistence type="predicted"/>
<dbReference type="RefSeq" id="WP_129025337.1">
    <property type="nucleotide sequence ID" value="NZ_SDHY01000001.1"/>
</dbReference>
<feature type="transmembrane region" description="Helical" evidence="1">
    <location>
        <begin position="32"/>
        <end position="49"/>
    </location>
</feature>
<accession>A0A4Q1C265</accession>
<dbReference type="AlphaFoldDB" id="A0A4Q1C265"/>
<dbReference type="Proteomes" id="UP000289455">
    <property type="component" value="Unassembled WGS sequence"/>
</dbReference>
<evidence type="ECO:0000313" key="3">
    <source>
        <dbReference type="Proteomes" id="UP000289455"/>
    </source>
</evidence>
<keyword evidence="1" id="KW-0812">Transmembrane</keyword>
<dbReference type="OrthoDB" id="927034at2"/>
<comment type="caution">
    <text evidence="2">The sequence shown here is derived from an EMBL/GenBank/DDBJ whole genome shotgun (WGS) entry which is preliminary data.</text>
</comment>
<evidence type="ECO:0000256" key="1">
    <source>
        <dbReference type="SAM" id="Phobius"/>
    </source>
</evidence>
<reference evidence="2 3" key="1">
    <citation type="submission" date="2019-01" db="EMBL/GenBank/DDBJ databases">
        <title>Cytophagaceae bacterium strain CAR-16.</title>
        <authorList>
            <person name="Chen W.-M."/>
        </authorList>
    </citation>
    <scope>NUCLEOTIDE SEQUENCE [LARGE SCALE GENOMIC DNA]</scope>
    <source>
        <strain evidence="2 3">CAR-16</strain>
    </source>
</reference>
<dbReference type="EMBL" id="SDHY01000001">
    <property type="protein sequence ID" value="RXK52256.1"/>
    <property type="molecule type" value="Genomic_DNA"/>
</dbReference>
<gene>
    <name evidence="2" type="ORF">ESB04_01000</name>
</gene>
<organism evidence="2 3">
    <name type="scientific">Aquirufa rosea</name>
    <dbReference type="NCBI Taxonomy" id="2509241"/>
    <lineage>
        <taxon>Bacteria</taxon>
        <taxon>Pseudomonadati</taxon>
        <taxon>Bacteroidota</taxon>
        <taxon>Cytophagia</taxon>
        <taxon>Cytophagales</taxon>
        <taxon>Flectobacillaceae</taxon>
        <taxon>Aquirufa</taxon>
    </lineage>
</organism>